<dbReference type="GO" id="GO:0003677">
    <property type="term" value="F:DNA binding"/>
    <property type="evidence" value="ECO:0007669"/>
    <property type="project" value="UniProtKB-KW"/>
</dbReference>
<evidence type="ECO:0000313" key="5">
    <source>
        <dbReference type="EMBL" id="MBR0596816.1"/>
    </source>
</evidence>
<keyword evidence="2" id="KW-0238">DNA-binding</keyword>
<dbReference type="EMBL" id="JAGSND010000001">
    <property type="protein sequence ID" value="MBR0596816.1"/>
    <property type="molecule type" value="Genomic_DNA"/>
</dbReference>
<dbReference type="PANTHER" id="PTHR24567:SF26">
    <property type="entry name" value="REGULATORY PROTEIN YEIL"/>
    <property type="match status" value="1"/>
</dbReference>
<dbReference type="InterPro" id="IPR018490">
    <property type="entry name" value="cNMP-bd_dom_sf"/>
</dbReference>
<dbReference type="RefSeq" id="WP_227016934.1">
    <property type="nucleotide sequence ID" value="NZ_JAGSND010000001.1"/>
</dbReference>
<dbReference type="InterPro" id="IPR050397">
    <property type="entry name" value="Env_Response_Regulators"/>
</dbReference>
<accession>A0A8J8B0N6</accession>
<keyword evidence="3" id="KW-0804">Transcription</keyword>
<comment type="caution">
    <text evidence="5">The sequence shown here is derived from an EMBL/GenBank/DDBJ whole genome shotgun (WGS) entry which is preliminary data.</text>
</comment>
<dbReference type="GO" id="GO:0005829">
    <property type="term" value="C:cytosol"/>
    <property type="evidence" value="ECO:0007669"/>
    <property type="project" value="TreeGrafter"/>
</dbReference>
<reference evidence="5" key="1">
    <citation type="submission" date="2021-04" db="EMBL/GenBank/DDBJ databases">
        <title>Sinoanaerobacter chloroacetimidivorans sp. nov., an obligate anaerobic bacterium isolated from anaerobic sludge.</title>
        <authorList>
            <person name="Bao Y."/>
        </authorList>
    </citation>
    <scope>NUCLEOTIDE SEQUENCE</scope>
    <source>
        <strain evidence="5">BAD-6</strain>
    </source>
</reference>
<organism evidence="5 6">
    <name type="scientific">Sinanaerobacter chloroacetimidivorans</name>
    <dbReference type="NCBI Taxonomy" id="2818044"/>
    <lineage>
        <taxon>Bacteria</taxon>
        <taxon>Bacillati</taxon>
        <taxon>Bacillota</taxon>
        <taxon>Clostridia</taxon>
        <taxon>Peptostreptococcales</taxon>
        <taxon>Anaerovoracaceae</taxon>
        <taxon>Sinanaerobacter</taxon>
    </lineage>
</organism>
<dbReference type="InterPro" id="IPR014710">
    <property type="entry name" value="RmlC-like_jellyroll"/>
</dbReference>
<evidence type="ECO:0000313" key="6">
    <source>
        <dbReference type="Proteomes" id="UP000675664"/>
    </source>
</evidence>
<dbReference type="InterPro" id="IPR012318">
    <property type="entry name" value="HTH_CRP"/>
</dbReference>
<feature type="domain" description="Cyclic nucleotide-binding" evidence="4">
    <location>
        <begin position="31"/>
        <end position="131"/>
    </location>
</feature>
<dbReference type="Pfam" id="PF00027">
    <property type="entry name" value="cNMP_binding"/>
    <property type="match status" value="1"/>
</dbReference>
<dbReference type="Gene3D" id="2.60.120.10">
    <property type="entry name" value="Jelly Rolls"/>
    <property type="match status" value="1"/>
</dbReference>
<dbReference type="InterPro" id="IPR036390">
    <property type="entry name" value="WH_DNA-bd_sf"/>
</dbReference>
<dbReference type="InterPro" id="IPR000595">
    <property type="entry name" value="cNMP-bd_dom"/>
</dbReference>
<dbReference type="PANTHER" id="PTHR24567">
    <property type="entry name" value="CRP FAMILY TRANSCRIPTIONAL REGULATORY PROTEIN"/>
    <property type="match status" value="1"/>
</dbReference>
<dbReference type="CDD" id="cd00038">
    <property type="entry name" value="CAP_ED"/>
    <property type="match status" value="1"/>
</dbReference>
<dbReference type="SMART" id="SM00100">
    <property type="entry name" value="cNMP"/>
    <property type="match status" value="1"/>
</dbReference>
<dbReference type="GO" id="GO:0003700">
    <property type="term" value="F:DNA-binding transcription factor activity"/>
    <property type="evidence" value="ECO:0007669"/>
    <property type="project" value="TreeGrafter"/>
</dbReference>
<keyword evidence="1" id="KW-0805">Transcription regulation</keyword>
<evidence type="ECO:0000256" key="1">
    <source>
        <dbReference type="ARBA" id="ARBA00023015"/>
    </source>
</evidence>
<dbReference type="AlphaFoldDB" id="A0A8J8B0N6"/>
<dbReference type="SUPFAM" id="SSF51206">
    <property type="entry name" value="cAMP-binding domain-like"/>
    <property type="match status" value="1"/>
</dbReference>
<dbReference type="SUPFAM" id="SSF46785">
    <property type="entry name" value="Winged helix' DNA-binding domain"/>
    <property type="match status" value="1"/>
</dbReference>
<evidence type="ECO:0000256" key="3">
    <source>
        <dbReference type="ARBA" id="ARBA00023163"/>
    </source>
</evidence>
<dbReference type="Pfam" id="PF13545">
    <property type="entry name" value="HTH_Crp_2"/>
    <property type="match status" value="1"/>
</dbReference>
<name>A0A8J8B0N6_9FIRM</name>
<keyword evidence="6" id="KW-1185">Reference proteome</keyword>
<sequence length="229" mass="25690">MSVERLSADAKRYLGSFGLSESIQDQAFLLHYKKGDWLCSGGNPMDYLLFLMDGKAKVCMTSKNGKTLLQCFYTPGSILGDVELMADNIGVSDVIAITAVTCIGIPLIYCQDALKNNVEFMRFIGTSLANKLKQCSKNSAANILNTLESRLCAYIDMTNENHEFTDNLTEIAELLGTSYRHLLRSINKLCKDGILEKRSRTHYVIKNIEAIRRQNPNEYATFQSFTLLD</sequence>
<dbReference type="PROSITE" id="PS50042">
    <property type="entry name" value="CNMP_BINDING_3"/>
    <property type="match status" value="1"/>
</dbReference>
<reference evidence="5" key="2">
    <citation type="submission" date="2021-04" db="EMBL/GenBank/DDBJ databases">
        <authorList>
            <person name="Liu J."/>
        </authorList>
    </citation>
    <scope>NUCLEOTIDE SEQUENCE</scope>
    <source>
        <strain evidence="5">BAD-6</strain>
    </source>
</reference>
<dbReference type="Proteomes" id="UP000675664">
    <property type="component" value="Unassembled WGS sequence"/>
</dbReference>
<evidence type="ECO:0000256" key="2">
    <source>
        <dbReference type="ARBA" id="ARBA00023125"/>
    </source>
</evidence>
<evidence type="ECO:0000259" key="4">
    <source>
        <dbReference type="PROSITE" id="PS50042"/>
    </source>
</evidence>
<protein>
    <submittedName>
        <fullName evidence="5">Cyclic nucleotide-binding domain-containing protein</fullName>
    </submittedName>
</protein>
<proteinExistence type="predicted"/>
<gene>
    <name evidence="5" type="ORF">KCX82_02900</name>
</gene>